<dbReference type="SUPFAM" id="SSF55729">
    <property type="entry name" value="Acyl-CoA N-acyltransferases (Nat)"/>
    <property type="match status" value="1"/>
</dbReference>
<dbReference type="EC" id="2.3.1.48" evidence="2"/>
<gene>
    <name evidence="7" type="ORF">BLNAU_2357</name>
</gene>
<keyword evidence="3 7" id="KW-0808">Transferase</keyword>
<evidence type="ECO:0000256" key="5">
    <source>
        <dbReference type="ARBA" id="ARBA00048017"/>
    </source>
</evidence>
<dbReference type="GO" id="GO:0061733">
    <property type="term" value="F:protein-lysine-acetyltransferase activity"/>
    <property type="evidence" value="ECO:0007669"/>
    <property type="project" value="UniProtKB-EC"/>
</dbReference>
<evidence type="ECO:0000256" key="4">
    <source>
        <dbReference type="ARBA" id="ARBA00023315"/>
    </source>
</evidence>
<evidence type="ECO:0000259" key="6">
    <source>
        <dbReference type="Pfam" id="PF10394"/>
    </source>
</evidence>
<evidence type="ECO:0000256" key="1">
    <source>
        <dbReference type="ARBA" id="ARBA00010543"/>
    </source>
</evidence>
<dbReference type="Proteomes" id="UP001281761">
    <property type="component" value="Unassembled WGS sequence"/>
</dbReference>
<comment type="caution">
    <text evidence="7">The sequence shown here is derived from an EMBL/GenBank/DDBJ whole genome shotgun (WGS) entry which is preliminary data.</text>
</comment>
<organism evidence="7 8">
    <name type="scientific">Blattamonas nauphoetae</name>
    <dbReference type="NCBI Taxonomy" id="2049346"/>
    <lineage>
        <taxon>Eukaryota</taxon>
        <taxon>Metamonada</taxon>
        <taxon>Preaxostyla</taxon>
        <taxon>Oxymonadida</taxon>
        <taxon>Blattamonas</taxon>
    </lineage>
</organism>
<comment type="catalytic activity">
    <reaction evidence="5">
        <text>L-lysyl-[protein] + acetyl-CoA = N(6)-acetyl-L-lysyl-[protein] + CoA + H(+)</text>
        <dbReference type="Rhea" id="RHEA:45948"/>
        <dbReference type="Rhea" id="RHEA-COMP:9752"/>
        <dbReference type="Rhea" id="RHEA-COMP:10731"/>
        <dbReference type="ChEBI" id="CHEBI:15378"/>
        <dbReference type="ChEBI" id="CHEBI:29969"/>
        <dbReference type="ChEBI" id="CHEBI:57287"/>
        <dbReference type="ChEBI" id="CHEBI:57288"/>
        <dbReference type="ChEBI" id="CHEBI:61930"/>
        <dbReference type="EC" id="2.3.1.48"/>
    </reaction>
</comment>
<name>A0ABQ9YFT4_9EUKA</name>
<dbReference type="Pfam" id="PF10394">
    <property type="entry name" value="Hat1_N"/>
    <property type="match status" value="1"/>
</dbReference>
<protein>
    <recommendedName>
        <fullName evidence="2">histone acetyltransferase</fullName>
        <ecNumber evidence="2">2.3.1.48</ecNumber>
    </recommendedName>
</protein>
<dbReference type="InterPro" id="IPR019467">
    <property type="entry name" value="Hat1_N"/>
</dbReference>
<proteinExistence type="inferred from homology"/>
<sequence>MQTYPFFGEAQIIPGYETVHIDCFIQKDTFNCVYEQQLGEATPQAQDPLEIILTYLNRCTLSRDRNSFSNPENTDEFHLPWKPIREYMPCPSYNPNGNSSTPLGNSIFQIYRAPLSDPDMKIFHKKLMAMPFFFINYASYLDEDDPNWDVYLMYKKTNKPGDSSNPPRVDFQIVGYATVYRFFHFPNSSLWRISQVLVFPPFHHQGHATYLTDTVYSLSKKNNVTLITVELQSVQFKMMRTLVDMAHLRRNHIFQFRQNEAVAPFSNFIISDIQSKVPIIKEQLQRCYFIFRWRVLDQKNAELVKDFRVDVKRYLYLKHEEELAGLEQSERMTKLDLLYQIQVTEMRMASSCFDKHLDFIEQGVWNPPDE</sequence>
<dbReference type="InterPro" id="IPR037113">
    <property type="entry name" value="Hat1_N_sf"/>
</dbReference>
<keyword evidence="8" id="KW-1185">Reference proteome</keyword>
<dbReference type="InterPro" id="IPR016181">
    <property type="entry name" value="Acyl_CoA_acyltransferase"/>
</dbReference>
<keyword evidence="4 7" id="KW-0012">Acyltransferase</keyword>
<evidence type="ECO:0000313" key="8">
    <source>
        <dbReference type="Proteomes" id="UP001281761"/>
    </source>
</evidence>
<evidence type="ECO:0000256" key="2">
    <source>
        <dbReference type="ARBA" id="ARBA00013184"/>
    </source>
</evidence>
<accession>A0ABQ9YFT4</accession>
<evidence type="ECO:0000313" key="7">
    <source>
        <dbReference type="EMBL" id="KAK2962525.1"/>
    </source>
</evidence>
<evidence type="ECO:0000256" key="3">
    <source>
        <dbReference type="ARBA" id="ARBA00022679"/>
    </source>
</evidence>
<dbReference type="InterPro" id="IPR017380">
    <property type="entry name" value="Hist_AcTrfase_B-typ_cat-su"/>
</dbReference>
<dbReference type="PANTHER" id="PTHR12046">
    <property type="entry name" value="HISTONE ACETYLTRANSFERASE TYPE B CATALYTIC SUBUNIT"/>
    <property type="match status" value="1"/>
</dbReference>
<dbReference type="Gene3D" id="3.90.360.10">
    <property type="entry name" value="Histone acetyl transferase 1 (HAT1), N-terminal domain"/>
    <property type="match status" value="1"/>
</dbReference>
<reference evidence="7 8" key="1">
    <citation type="journal article" date="2022" name="bioRxiv">
        <title>Genomics of Preaxostyla Flagellates Illuminates Evolutionary Transitions and the Path Towards Mitochondrial Loss.</title>
        <authorList>
            <person name="Novak L.V.F."/>
            <person name="Treitli S.C."/>
            <person name="Pyrih J."/>
            <person name="Halakuc P."/>
            <person name="Pipaliya S.V."/>
            <person name="Vacek V."/>
            <person name="Brzon O."/>
            <person name="Soukal P."/>
            <person name="Eme L."/>
            <person name="Dacks J.B."/>
            <person name="Karnkowska A."/>
            <person name="Elias M."/>
            <person name="Hampl V."/>
        </authorList>
    </citation>
    <scope>NUCLEOTIDE SEQUENCE [LARGE SCALE GENOMIC DNA]</scope>
    <source>
        <strain evidence="7">NAU3</strain>
        <tissue evidence="7">Gut</tissue>
    </source>
</reference>
<dbReference type="EMBL" id="JARBJD010000010">
    <property type="protein sequence ID" value="KAK2962525.1"/>
    <property type="molecule type" value="Genomic_DNA"/>
</dbReference>
<dbReference type="Gene3D" id="3.40.630.30">
    <property type="match status" value="1"/>
</dbReference>
<comment type="similarity">
    <text evidence="1">Belongs to the HAT1 family.</text>
</comment>
<feature type="domain" description="Histone acetyl transferase HAT1 N-terminal" evidence="6">
    <location>
        <begin position="3"/>
        <end position="135"/>
    </location>
</feature>